<dbReference type="PANTHER" id="PTHR30489">
    <property type="entry name" value="LIPOPROTEIN-RELEASING SYSTEM TRANSMEMBRANE PROTEIN LOLE"/>
    <property type="match status" value="1"/>
</dbReference>
<organism evidence="10 11">
    <name type="scientific">Saccharophagus degradans</name>
    <dbReference type="NCBI Taxonomy" id="86304"/>
    <lineage>
        <taxon>Bacteria</taxon>
        <taxon>Pseudomonadati</taxon>
        <taxon>Pseudomonadota</taxon>
        <taxon>Gammaproteobacteria</taxon>
        <taxon>Cellvibrionales</taxon>
        <taxon>Cellvibrionaceae</taxon>
        <taxon>Saccharophagus</taxon>
    </lineage>
</organism>
<dbReference type="EMBL" id="JAUOPB010000001">
    <property type="protein sequence ID" value="MDO6421240.1"/>
    <property type="molecule type" value="Genomic_DNA"/>
</dbReference>
<dbReference type="GO" id="GO:0044874">
    <property type="term" value="P:lipoprotein localization to outer membrane"/>
    <property type="evidence" value="ECO:0007669"/>
    <property type="project" value="TreeGrafter"/>
</dbReference>
<sequence>MINAIWSMVFKSLRRNASRNALQASLIFFSAFAMAYFAQFLAGVTRNYTDNLVHLASGDMFIASAIAPEDAENLFEREYEFLNIPQDVIERIQALPFVTEVHPRIDHQVRVSLPEDTLVSGLSAFDPTLEPKLVRNFSFNEGRMINNDAYEVIVPSDLARRYQISVGNSLPMLARTSTKKMNLVNFEVVGIFETNSLSAWFNNYMYTSVSAARSLINDPTIVTRLNIHIQDADNKDEALDGVSAIINENLASASVPAALTWWEDGAEFFTSLVFGIEAGFFIIVGVICTILACSMGLATIIGVIERTKEIATLGALGAPPAKIRKIFIMESVLLSDLSSLLGVGVAAIAFMITLKYGIPITNPELQGFLGASKFYPAFDIAGFIVPFLICKLVTANVSFLVATKACKRPITEALADR</sequence>
<dbReference type="AlphaFoldDB" id="A0AAW7X1A9"/>
<evidence type="ECO:0000256" key="4">
    <source>
        <dbReference type="ARBA" id="ARBA00022692"/>
    </source>
</evidence>
<evidence type="ECO:0000256" key="2">
    <source>
        <dbReference type="ARBA" id="ARBA00005236"/>
    </source>
</evidence>
<feature type="domain" description="MacB-like periplasmic core" evidence="9">
    <location>
        <begin position="36"/>
        <end position="242"/>
    </location>
</feature>
<keyword evidence="3" id="KW-1003">Cell membrane</keyword>
<protein>
    <submittedName>
        <fullName evidence="10">ABC transporter permease</fullName>
    </submittedName>
</protein>
<reference evidence="10" key="1">
    <citation type="submission" date="2023-07" db="EMBL/GenBank/DDBJ databases">
        <title>Genome content predicts the carbon catabolic preferences of heterotrophic bacteria.</title>
        <authorList>
            <person name="Gralka M."/>
        </authorList>
    </citation>
    <scope>NUCLEOTIDE SEQUENCE</scope>
    <source>
        <strain evidence="10">I3M17_2</strain>
    </source>
</reference>
<accession>A0AAW7X1A9</accession>
<evidence type="ECO:0000259" key="9">
    <source>
        <dbReference type="Pfam" id="PF12704"/>
    </source>
</evidence>
<keyword evidence="5 7" id="KW-1133">Transmembrane helix</keyword>
<proteinExistence type="inferred from homology"/>
<dbReference type="Pfam" id="PF02687">
    <property type="entry name" value="FtsX"/>
    <property type="match status" value="1"/>
</dbReference>
<dbReference type="InterPro" id="IPR051447">
    <property type="entry name" value="Lipoprotein-release_system"/>
</dbReference>
<dbReference type="Pfam" id="PF12704">
    <property type="entry name" value="MacB_PCD"/>
    <property type="match status" value="1"/>
</dbReference>
<comment type="similarity">
    <text evidence="2">Belongs to the ABC-4 integral membrane protein family. LolC/E subfamily.</text>
</comment>
<evidence type="ECO:0000256" key="3">
    <source>
        <dbReference type="ARBA" id="ARBA00022475"/>
    </source>
</evidence>
<feature type="domain" description="ABC3 transporter permease C-terminal" evidence="8">
    <location>
        <begin position="282"/>
        <end position="409"/>
    </location>
</feature>
<dbReference type="InterPro" id="IPR003838">
    <property type="entry name" value="ABC3_permease_C"/>
</dbReference>
<keyword evidence="4 7" id="KW-0812">Transmembrane</keyword>
<feature type="transmembrane region" description="Helical" evidence="7">
    <location>
        <begin position="332"/>
        <end position="354"/>
    </location>
</feature>
<dbReference type="InterPro" id="IPR025857">
    <property type="entry name" value="MacB_PCD"/>
</dbReference>
<name>A0AAW7X1A9_9GAMM</name>
<evidence type="ECO:0000256" key="6">
    <source>
        <dbReference type="ARBA" id="ARBA00023136"/>
    </source>
</evidence>
<dbReference type="RefSeq" id="WP_303490539.1">
    <property type="nucleotide sequence ID" value="NZ_JAUOPB010000001.1"/>
</dbReference>
<feature type="transmembrane region" description="Helical" evidence="7">
    <location>
        <begin position="374"/>
        <end position="402"/>
    </location>
</feature>
<keyword evidence="6 7" id="KW-0472">Membrane</keyword>
<gene>
    <name evidence="10" type="ORF">Q4521_02010</name>
</gene>
<evidence type="ECO:0000313" key="11">
    <source>
        <dbReference type="Proteomes" id="UP001169760"/>
    </source>
</evidence>
<evidence type="ECO:0000259" key="8">
    <source>
        <dbReference type="Pfam" id="PF02687"/>
    </source>
</evidence>
<evidence type="ECO:0000256" key="5">
    <source>
        <dbReference type="ARBA" id="ARBA00022989"/>
    </source>
</evidence>
<dbReference type="GO" id="GO:0098797">
    <property type="term" value="C:plasma membrane protein complex"/>
    <property type="evidence" value="ECO:0007669"/>
    <property type="project" value="TreeGrafter"/>
</dbReference>
<evidence type="ECO:0000313" key="10">
    <source>
        <dbReference type="EMBL" id="MDO6421240.1"/>
    </source>
</evidence>
<comment type="caution">
    <text evidence="10">The sequence shown here is derived from an EMBL/GenBank/DDBJ whole genome shotgun (WGS) entry which is preliminary data.</text>
</comment>
<feature type="transmembrane region" description="Helical" evidence="7">
    <location>
        <begin position="278"/>
        <end position="304"/>
    </location>
</feature>
<comment type="subcellular location">
    <subcellularLocation>
        <location evidence="1">Cell membrane</location>
        <topology evidence="1">Multi-pass membrane protein</topology>
    </subcellularLocation>
</comment>
<dbReference type="Proteomes" id="UP001169760">
    <property type="component" value="Unassembled WGS sequence"/>
</dbReference>
<dbReference type="PANTHER" id="PTHR30489:SF0">
    <property type="entry name" value="LIPOPROTEIN-RELEASING SYSTEM TRANSMEMBRANE PROTEIN LOLE"/>
    <property type="match status" value="1"/>
</dbReference>
<evidence type="ECO:0000256" key="7">
    <source>
        <dbReference type="SAM" id="Phobius"/>
    </source>
</evidence>
<evidence type="ECO:0000256" key="1">
    <source>
        <dbReference type="ARBA" id="ARBA00004651"/>
    </source>
</evidence>